<evidence type="ECO:0000313" key="4">
    <source>
        <dbReference type="Proteomes" id="UP001501294"/>
    </source>
</evidence>
<dbReference type="InterPro" id="IPR029039">
    <property type="entry name" value="Flavoprotein-like_sf"/>
</dbReference>
<dbReference type="PANTHER" id="PTHR47307">
    <property type="entry name" value="GLUTATHIONE-REGULATED POTASSIUM-EFFLUX SYSTEM ANCILLARY PROTEIN KEFG"/>
    <property type="match status" value="1"/>
</dbReference>
<keyword evidence="4" id="KW-1185">Reference proteome</keyword>
<sequence length="193" mass="22366">MSTQVLLNLVHPIFEKSWANQAMLEAIKDLDYVKVNDLYEEYPDYFVDIKREQKLLLEHSLVIFQHPFYWYSSPSLLKEWQDLVLAEGFAYGEGGYQLAGRHWLNAITAGAAKESYTPHGFNNFSTTELLRPFEQTADFCGMNFVEPFIMYEAETISHSAVEKEAQRYRDYVDSVVQSLGLLEVEQDDQDKEA</sequence>
<dbReference type="PANTHER" id="PTHR47307:SF1">
    <property type="entry name" value="GLUTATHIONE-REGULATED POTASSIUM-EFFLUX SYSTEM ANCILLARY PROTEIN KEFG"/>
    <property type="match status" value="1"/>
</dbReference>
<dbReference type="InterPro" id="IPR046980">
    <property type="entry name" value="KefG/KefF"/>
</dbReference>
<proteinExistence type="predicted"/>
<evidence type="ECO:0000259" key="2">
    <source>
        <dbReference type="Pfam" id="PF02525"/>
    </source>
</evidence>
<dbReference type="Proteomes" id="UP001501294">
    <property type="component" value="Unassembled WGS sequence"/>
</dbReference>
<protein>
    <submittedName>
        <fullName evidence="3">NAD(P)H-dependent oxidoreductase</fullName>
    </submittedName>
</protein>
<feature type="domain" description="Flavodoxin-like fold" evidence="2">
    <location>
        <begin position="5"/>
        <end position="171"/>
    </location>
</feature>
<organism evidence="3 4">
    <name type="scientific">Kangiella taiwanensis</name>
    <dbReference type="NCBI Taxonomy" id="1079179"/>
    <lineage>
        <taxon>Bacteria</taxon>
        <taxon>Pseudomonadati</taxon>
        <taxon>Pseudomonadota</taxon>
        <taxon>Gammaproteobacteria</taxon>
        <taxon>Kangiellales</taxon>
        <taxon>Kangiellaceae</taxon>
        <taxon>Kangiella</taxon>
    </lineage>
</organism>
<dbReference type="Pfam" id="PF02525">
    <property type="entry name" value="Flavodoxin_2"/>
    <property type="match status" value="1"/>
</dbReference>
<dbReference type="InterPro" id="IPR003680">
    <property type="entry name" value="Flavodoxin_fold"/>
</dbReference>
<dbReference type="SUPFAM" id="SSF52218">
    <property type="entry name" value="Flavoproteins"/>
    <property type="match status" value="1"/>
</dbReference>
<comment type="caution">
    <text evidence="3">The sequence shown here is derived from an EMBL/GenBank/DDBJ whole genome shotgun (WGS) entry which is preliminary data.</text>
</comment>
<name>A0ABP8I5T5_9GAMM</name>
<accession>A0ABP8I5T5</accession>
<keyword evidence="1" id="KW-0560">Oxidoreductase</keyword>
<evidence type="ECO:0000313" key="3">
    <source>
        <dbReference type="EMBL" id="GAA4351691.1"/>
    </source>
</evidence>
<dbReference type="RefSeq" id="WP_223579866.1">
    <property type="nucleotide sequence ID" value="NZ_BAABFU010000003.1"/>
</dbReference>
<dbReference type="Gene3D" id="3.40.50.360">
    <property type="match status" value="1"/>
</dbReference>
<gene>
    <name evidence="3" type="ORF">GCM10023150_18620</name>
</gene>
<evidence type="ECO:0000256" key="1">
    <source>
        <dbReference type="ARBA" id="ARBA00023002"/>
    </source>
</evidence>
<dbReference type="EMBL" id="BAABFU010000003">
    <property type="protein sequence ID" value="GAA4351691.1"/>
    <property type="molecule type" value="Genomic_DNA"/>
</dbReference>
<reference evidence="4" key="1">
    <citation type="journal article" date="2019" name="Int. J. Syst. Evol. Microbiol.">
        <title>The Global Catalogue of Microorganisms (GCM) 10K type strain sequencing project: providing services to taxonomists for standard genome sequencing and annotation.</title>
        <authorList>
            <consortium name="The Broad Institute Genomics Platform"/>
            <consortium name="The Broad Institute Genome Sequencing Center for Infectious Disease"/>
            <person name="Wu L."/>
            <person name="Ma J."/>
        </authorList>
    </citation>
    <scope>NUCLEOTIDE SEQUENCE [LARGE SCALE GENOMIC DNA]</scope>
    <source>
        <strain evidence="4">JCM 17727</strain>
    </source>
</reference>